<sequence>MKDIQSLPPGPKPHPFFGNLLEFQRDQLKFVERMQRTYGDMVTMHAGPRPFVLLFRPEYVRYLLTEHPRDFMATQSAGGDLMEVLGESLLTIEGEAHRQQRRLVQPAFHKKRVESYADYMVQYTQEMLDTWHEGEVVDIAQAMQQLTLRIVVRSLFALELLDQIDEMGRNFSQMIEHRRSLLARLLNIYVDLPFTLYGKRMSAKRRIDAFIYKLIRERKAEGQDHGDVLSMLLATQDEEHPLSEQQIRDHVITFMAAGHETTANALNWTFYLLAQNPEPREKLLQELQTVLAGRTPTLNDLPNLPYTEWVINESMRVYPPVWAMGRKSLVPFEMGGYHFPEGMTFLFSQWVIHHHPDLWQDPNTFRPERWNPENDEKVQPWSYFPFGGGPRICIGMPFAQLEAKLLLATIMQRYTPRLIPGFPVVPKPRVTLRLKHGLRMKVERTATVVKDSVTMI</sequence>
<evidence type="ECO:0000256" key="3">
    <source>
        <dbReference type="ARBA" id="ARBA00022723"/>
    </source>
</evidence>
<dbReference type="GO" id="GO:0020037">
    <property type="term" value="F:heme binding"/>
    <property type="evidence" value="ECO:0007669"/>
    <property type="project" value="InterPro"/>
</dbReference>
<dbReference type="RefSeq" id="WP_220205947.1">
    <property type="nucleotide sequence ID" value="NZ_BNJK01000001.1"/>
</dbReference>
<dbReference type="PANTHER" id="PTHR24291">
    <property type="entry name" value="CYTOCHROME P450 FAMILY 4"/>
    <property type="match status" value="1"/>
</dbReference>
<evidence type="ECO:0000256" key="7">
    <source>
        <dbReference type="PIRSR" id="PIRSR602401-1"/>
    </source>
</evidence>
<keyword evidence="3 7" id="KW-0479">Metal-binding</keyword>
<dbReference type="Proteomes" id="UP000597444">
    <property type="component" value="Unassembled WGS sequence"/>
</dbReference>
<evidence type="ECO:0000256" key="1">
    <source>
        <dbReference type="ARBA" id="ARBA00010617"/>
    </source>
</evidence>
<comment type="cofactor">
    <cofactor evidence="7">
        <name>heme</name>
        <dbReference type="ChEBI" id="CHEBI:30413"/>
    </cofactor>
</comment>
<gene>
    <name evidence="9" type="ORF">KSF_053070</name>
</gene>
<dbReference type="InterPro" id="IPR036396">
    <property type="entry name" value="Cyt_P450_sf"/>
</dbReference>
<dbReference type="GO" id="GO:0004497">
    <property type="term" value="F:monooxygenase activity"/>
    <property type="evidence" value="ECO:0007669"/>
    <property type="project" value="UniProtKB-KW"/>
</dbReference>
<reference evidence="9" key="1">
    <citation type="submission" date="2020-10" db="EMBL/GenBank/DDBJ databases">
        <title>Taxonomic study of unclassified bacteria belonging to the class Ktedonobacteria.</title>
        <authorList>
            <person name="Yabe S."/>
            <person name="Wang C.M."/>
            <person name="Zheng Y."/>
            <person name="Sakai Y."/>
            <person name="Cavaletti L."/>
            <person name="Monciardini P."/>
            <person name="Donadio S."/>
        </authorList>
    </citation>
    <scope>NUCLEOTIDE SEQUENCE</scope>
    <source>
        <strain evidence="9">ID150040</strain>
    </source>
</reference>
<comment type="caution">
    <text evidence="9">The sequence shown here is derived from an EMBL/GenBank/DDBJ whole genome shotgun (WGS) entry which is preliminary data.</text>
</comment>
<accession>A0A8J3N1M2</accession>
<dbReference type="PANTHER" id="PTHR24291:SF50">
    <property type="entry name" value="BIFUNCTIONAL ALBAFLAVENONE MONOOXYGENASE_TERPENE SYNTHASE"/>
    <property type="match status" value="1"/>
</dbReference>
<evidence type="ECO:0000256" key="2">
    <source>
        <dbReference type="ARBA" id="ARBA00022617"/>
    </source>
</evidence>
<dbReference type="EMBL" id="BNJK01000001">
    <property type="protein sequence ID" value="GHO95259.1"/>
    <property type="molecule type" value="Genomic_DNA"/>
</dbReference>
<evidence type="ECO:0000256" key="4">
    <source>
        <dbReference type="ARBA" id="ARBA00023002"/>
    </source>
</evidence>
<keyword evidence="4 8" id="KW-0560">Oxidoreductase</keyword>
<dbReference type="CDD" id="cd20620">
    <property type="entry name" value="CYP132-like"/>
    <property type="match status" value="1"/>
</dbReference>
<proteinExistence type="inferred from homology"/>
<feature type="binding site" description="axial binding residue" evidence="7">
    <location>
        <position position="393"/>
    </location>
    <ligand>
        <name>heme</name>
        <dbReference type="ChEBI" id="CHEBI:30413"/>
    </ligand>
    <ligandPart>
        <name>Fe</name>
        <dbReference type="ChEBI" id="CHEBI:18248"/>
    </ligandPart>
</feature>
<dbReference type="SUPFAM" id="SSF48264">
    <property type="entry name" value="Cytochrome P450"/>
    <property type="match status" value="1"/>
</dbReference>
<dbReference type="InterPro" id="IPR002401">
    <property type="entry name" value="Cyt_P450_E_grp-I"/>
</dbReference>
<dbReference type="InterPro" id="IPR017972">
    <property type="entry name" value="Cyt_P450_CS"/>
</dbReference>
<evidence type="ECO:0000256" key="6">
    <source>
        <dbReference type="ARBA" id="ARBA00023033"/>
    </source>
</evidence>
<evidence type="ECO:0000313" key="9">
    <source>
        <dbReference type="EMBL" id="GHO95259.1"/>
    </source>
</evidence>
<dbReference type="GO" id="GO:0016705">
    <property type="term" value="F:oxidoreductase activity, acting on paired donors, with incorporation or reduction of molecular oxygen"/>
    <property type="evidence" value="ECO:0007669"/>
    <property type="project" value="InterPro"/>
</dbReference>
<comment type="similarity">
    <text evidence="1 8">Belongs to the cytochrome P450 family.</text>
</comment>
<organism evidence="9 10">
    <name type="scientific">Reticulibacter mediterranei</name>
    <dbReference type="NCBI Taxonomy" id="2778369"/>
    <lineage>
        <taxon>Bacteria</taxon>
        <taxon>Bacillati</taxon>
        <taxon>Chloroflexota</taxon>
        <taxon>Ktedonobacteria</taxon>
        <taxon>Ktedonobacterales</taxon>
        <taxon>Reticulibacteraceae</taxon>
        <taxon>Reticulibacter</taxon>
    </lineage>
</organism>
<dbReference type="PROSITE" id="PS00086">
    <property type="entry name" value="CYTOCHROME_P450"/>
    <property type="match status" value="1"/>
</dbReference>
<dbReference type="Gene3D" id="1.10.630.10">
    <property type="entry name" value="Cytochrome P450"/>
    <property type="match status" value="1"/>
</dbReference>
<dbReference type="InterPro" id="IPR001128">
    <property type="entry name" value="Cyt_P450"/>
</dbReference>
<protein>
    <submittedName>
        <fullName evidence="9">Cytochrome P450</fullName>
    </submittedName>
</protein>
<dbReference type="Pfam" id="PF00067">
    <property type="entry name" value="p450"/>
    <property type="match status" value="1"/>
</dbReference>
<evidence type="ECO:0000313" key="10">
    <source>
        <dbReference type="Proteomes" id="UP000597444"/>
    </source>
</evidence>
<keyword evidence="10" id="KW-1185">Reference proteome</keyword>
<keyword evidence="6 8" id="KW-0503">Monooxygenase</keyword>
<name>A0A8J3N1M2_9CHLR</name>
<dbReference type="GO" id="GO:0005506">
    <property type="term" value="F:iron ion binding"/>
    <property type="evidence" value="ECO:0007669"/>
    <property type="project" value="InterPro"/>
</dbReference>
<evidence type="ECO:0000256" key="5">
    <source>
        <dbReference type="ARBA" id="ARBA00023004"/>
    </source>
</evidence>
<keyword evidence="2 7" id="KW-0349">Heme</keyword>
<dbReference type="AlphaFoldDB" id="A0A8J3N1M2"/>
<keyword evidence="5 7" id="KW-0408">Iron</keyword>
<dbReference type="PRINTS" id="PR00385">
    <property type="entry name" value="P450"/>
</dbReference>
<dbReference type="InterPro" id="IPR050196">
    <property type="entry name" value="Cytochrome_P450_Monoox"/>
</dbReference>
<evidence type="ECO:0000256" key="8">
    <source>
        <dbReference type="RuleBase" id="RU000461"/>
    </source>
</evidence>
<dbReference type="PRINTS" id="PR00463">
    <property type="entry name" value="EP450I"/>
</dbReference>